<dbReference type="InterPro" id="IPR012255">
    <property type="entry name" value="ETF_b"/>
</dbReference>
<evidence type="ECO:0000259" key="5">
    <source>
        <dbReference type="SMART" id="SM00893"/>
    </source>
</evidence>
<keyword evidence="2" id="KW-0813">Transport</keyword>
<keyword evidence="3" id="KW-0249">Electron transport</keyword>
<gene>
    <name evidence="6" type="primary">eftB</name>
    <name evidence="6" type="ordered locus">CFU_3100</name>
</gene>
<dbReference type="eggNOG" id="COG2086">
    <property type="taxonomic scope" value="Bacteria"/>
</dbReference>
<dbReference type="Gene3D" id="3.40.50.620">
    <property type="entry name" value="HUPs"/>
    <property type="match status" value="1"/>
</dbReference>
<dbReference type="SUPFAM" id="SSF52402">
    <property type="entry name" value="Adenine nucleotide alpha hydrolases-like"/>
    <property type="match status" value="1"/>
</dbReference>
<evidence type="ECO:0000256" key="4">
    <source>
        <dbReference type="SAM" id="MobiDB-lite"/>
    </source>
</evidence>
<reference evidence="6 7" key="5">
    <citation type="journal article" date="2011" name="ISME J.">
        <title>Dual transcriptional profiling of a bacterial/fungal confrontation: Collimonas fungivorans versus Aspergillus niger.</title>
        <authorList>
            <person name="Mela F."/>
            <person name="Fritsche K."/>
            <person name="de Boer W."/>
            <person name="van Veen J.A."/>
            <person name="de Graaff L.H."/>
            <person name="van den Berg M."/>
            <person name="Leveau J.H."/>
        </authorList>
    </citation>
    <scope>NUCLEOTIDE SEQUENCE [LARGE SCALE GENOMIC DNA]</scope>
    <source>
        <strain evidence="6 7">Ter331</strain>
    </source>
</reference>
<evidence type="ECO:0000313" key="7">
    <source>
        <dbReference type="Proteomes" id="UP000008392"/>
    </source>
</evidence>
<dbReference type="SMART" id="SM00893">
    <property type="entry name" value="ETF"/>
    <property type="match status" value="1"/>
</dbReference>
<dbReference type="STRING" id="1005048.CFU_3100"/>
<dbReference type="InterPro" id="IPR014730">
    <property type="entry name" value="ETF_a/b_N"/>
</dbReference>
<comment type="similarity">
    <text evidence="1">Belongs to the ETF beta-subunit/FixA family.</text>
</comment>
<sequence length="275" mass="29101">MNQAVIKRIAVLVSIGRHPVSGVPRYSRNDAAALSMASELAQRTAGASIDVIHAASAHNADNPALSEYLALGAASITLIETAVSQDVLPALQAQLQAQLQNYDLVLCGSCAEAGAGSGMLPYLLAARLNLPLLAGVIAVTPGAGHVVAQQYLPKGRRREVALKLPAMVTVHPLAPNRLRYAYARLRRGEIRKQVFAGYQGASGSAARGQPEEWTVEAAKAVPRKLTAPEKRSGHARMQAATVTESRGGKVVQDGSAADKAQIVLAYLREHHLVNY</sequence>
<dbReference type="InterPro" id="IPR014729">
    <property type="entry name" value="Rossmann-like_a/b/a_fold"/>
</dbReference>
<reference evidence="6 7" key="1">
    <citation type="journal article" date="2004" name="Environ. Microbiol.">
        <title>Phylogeny-function analysis of (meta)genomic libraries: screening for expression of ribosomal RNA genes by large-insert library fluorescent in situ hybridization (LIL-FISH).</title>
        <authorList>
            <person name="Leveau J.H."/>
            <person name="Gerards S."/>
            <person name="de Boer W."/>
            <person name="van Veen J.A."/>
        </authorList>
    </citation>
    <scope>NUCLEOTIDE SEQUENCE [LARGE SCALE GENOMIC DNA]</scope>
    <source>
        <strain evidence="6 7">Ter331</strain>
    </source>
</reference>
<reference evidence="7" key="6">
    <citation type="submission" date="2011-05" db="EMBL/GenBank/DDBJ databases">
        <title>Complete sequence of Collimonas fungivorans Ter331.</title>
        <authorList>
            <person name="Leveau J.H."/>
        </authorList>
    </citation>
    <scope>NUCLEOTIDE SEQUENCE [LARGE SCALE GENOMIC DNA]</scope>
    <source>
        <strain evidence="7">Ter331</strain>
    </source>
</reference>
<keyword evidence="7" id="KW-1185">Reference proteome</keyword>
<dbReference type="KEGG" id="cfu:CFU_3100"/>
<reference evidence="6 7" key="4">
    <citation type="journal article" date="2010" name="Environ. Microbiol.">
        <title>The bacterial genus Collimonas: mycophagy, weathering and other adaptive solutions to life in oligotrophic soil environments.</title>
        <authorList>
            <person name="Leveau J.H."/>
            <person name="Uroz S."/>
            <person name="de Boer W."/>
        </authorList>
    </citation>
    <scope>NUCLEOTIDE SEQUENCE [LARGE SCALE GENOMIC DNA]</scope>
    <source>
        <strain evidence="6 7">Ter331</strain>
    </source>
</reference>
<organism evidence="6 7">
    <name type="scientific">Collimonas fungivorans (strain Ter331)</name>
    <dbReference type="NCBI Taxonomy" id="1005048"/>
    <lineage>
        <taxon>Bacteria</taxon>
        <taxon>Pseudomonadati</taxon>
        <taxon>Pseudomonadota</taxon>
        <taxon>Betaproteobacteria</taxon>
        <taxon>Burkholderiales</taxon>
        <taxon>Oxalobacteraceae</taxon>
        <taxon>Collimonas</taxon>
    </lineage>
</organism>
<dbReference type="HOGENOM" id="CLU_091028_0_0_4"/>
<name>G0ACQ1_COLFT</name>
<dbReference type="AlphaFoldDB" id="G0ACQ1"/>
<evidence type="ECO:0000256" key="3">
    <source>
        <dbReference type="ARBA" id="ARBA00022982"/>
    </source>
</evidence>
<dbReference type="Proteomes" id="UP000008392">
    <property type="component" value="Chromosome"/>
</dbReference>
<evidence type="ECO:0000256" key="1">
    <source>
        <dbReference type="ARBA" id="ARBA00007557"/>
    </source>
</evidence>
<dbReference type="PANTHER" id="PTHR21294:SF8">
    <property type="entry name" value="ELECTRON TRANSFER FLAVOPROTEIN SUBUNIT BETA"/>
    <property type="match status" value="1"/>
</dbReference>
<protein>
    <submittedName>
        <fullName evidence="6">Electron transfer flavoprotein, beta subunit</fullName>
    </submittedName>
</protein>
<dbReference type="RefSeq" id="WP_014007078.1">
    <property type="nucleotide sequence ID" value="NC_015856.1"/>
</dbReference>
<feature type="domain" description="Electron transfer flavoprotein alpha/beta-subunit N-terminal" evidence="5">
    <location>
        <begin position="15"/>
        <end position="194"/>
    </location>
</feature>
<dbReference type="EMBL" id="CP002745">
    <property type="protein sequence ID" value="AEK62925.1"/>
    <property type="molecule type" value="Genomic_DNA"/>
</dbReference>
<feature type="region of interest" description="Disordered" evidence="4">
    <location>
        <begin position="227"/>
        <end position="246"/>
    </location>
</feature>
<dbReference type="GO" id="GO:0009055">
    <property type="term" value="F:electron transfer activity"/>
    <property type="evidence" value="ECO:0007669"/>
    <property type="project" value="InterPro"/>
</dbReference>
<evidence type="ECO:0000313" key="6">
    <source>
        <dbReference type="EMBL" id="AEK62925.1"/>
    </source>
</evidence>
<accession>G0ACQ1</accession>
<dbReference type="PANTHER" id="PTHR21294">
    <property type="entry name" value="ELECTRON TRANSFER FLAVOPROTEIN BETA-SUBUNIT"/>
    <property type="match status" value="1"/>
</dbReference>
<proteinExistence type="inferred from homology"/>
<reference evidence="6 7" key="2">
    <citation type="journal article" date="2006" name="J. Microbiol. Methods">
        <title>Genomic flank-sequencing of plasposon insertion sites for rapid identification of functional genes.</title>
        <authorList>
            <person name="Leveau J.H."/>
            <person name="Gerards S."/>
            <person name="Fritsche K."/>
            <person name="Zondag G."/>
            <person name="van Veen J.A."/>
        </authorList>
    </citation>
    <scope>NUCLEOTIDE SEQUENCE [LARGE SCALE GENOMIC DNA]</scope>
    <source>
        <strain evidence="6 7">Ter331</strain>
    </source>
</reference>
<reference evidence="6 7" key="3">
    <citation type="journal article" date="2008" name="FEMS Microbiol. Ecol.">
        <title>Identification and characterization of genes underlying chitinolysis in Collimonas fungivorans Ter331.</title>
        <authorList>
            <person name="Fritsche K."/>
            <person name="de Boer W."/>
            <person name="Gerards S."/>
            <person name="van den Berg M."/>
            <person name="van Veen J.A."/>
            <person name="Leveau J.H."/>
        </authorList>
    </citation>
    <scope>NUCLEOTIDE SEQUENCE [LARGE SCALE GENOMIC DNA]</scope>
    <source>
        <strain evidence="6 7">Ter331</strain>
    </source>
</reference>
<evidence type="ECO:0000256" key="2">
    <source>
        <dbReference type="ARBA" id="ARBA00022448"/>
    </source>
</evidence>